<name>A0A9D4S2U2_DREPO</name>
<proteinExistence type="inferred from homology"/>
<comment type="catalytic activity">
    <reaction evidence="12">
        <text>N,1-di-(9Z-octadecenoyl)-sn-glycero-3-phosphoethanolamine + H2O = N-(9Z-octadecenoyl) ethanolamine + 1-(9Z-octadecenoyl)-sn-glycero-3-phosphate + H(+)</text>
        <dbReference type="Rhea" id="RHEA:56460"/>
        <dbReference type="ChEBI" id="CHEBI:15377"/>
        <dbReference type="ChEBI" id="CHEBI:15378"/>
        <dbReference type="ChEBI" id="CHEBI:71466"/>
        <dbReference type="ChEBI" id="CHEBI:74544"/>
        <dbReference type="ChEBI" id="CHEBI:85222"/>
    </reaction>
    <physiologicalReaction direction="left-to-right" evidence="12">
        <dbReference type="Rhea" id="RHEA:56461"/>
    </physiologicalReaction>
</comment>
<dbReference type="PANTHER" id="PTHR42758">
    <property type="entry name" value="PHOSPHATIDYLGLYCEROL PHOSPHOLIPASE C"/>
    <property type="match status" value="1"/>
</dbReference>
<comment type="catalytic activity">
    <reaction evidence="10">
        <text>N-hexadecanoyl-1-(9Z-octadecenoyl)-sn-glycero-3-phosphoethanolamine + H2O = N-hexadecanoylethanolamine + 1-(9Z-octadecenoyl)-sn-glycero-3-phosphate + H(+)</text>
        <dbReference type="Rhea" id="RHEA:53168"/>
        <dbReference type="ChEBI" id="CHEBI:15377"/>
        <dbReference type="ChEBI" id="CHEBI:15378"/>
        <dbReference type="ChEBI" id="CHEBI:71464"/>
        <dbReference type="ChEBI" id="CHEBI:74544"/>
        <dbReference type="ChEBI" id="CHEBI:85217"/>
    </reaction>
    <physiologicalReaction direction="left-to-right" evidence="10">
        <dbReference type="Rhea" id="RHEA:53169"/>
    </physiologicalReaction>
</comment>
<reference evidence="16" key="2">
    <citation type="submission" date="2020-11" db="EMBL/GenBank/DDBJ databases">
        <authorList>
            <person name="McCartney M.A."/>
            <person name="Auch B."/>
            <person name="Kono T."/>
            <person name="Mallez S."/>
            <person name="Becker A."/>
            <person name="Gohl D.M."/>
            <person name="Silverstein K.A.T."/>
            <person name="Koren S."/>
            <person name="Bechman K.B."/>
            <person name="Herman A."/>
            <person name="Abrahante J.E."/>
            <person name="Garbe J."/>
        </authorList>
    </citation>
    <scope>NUCLEOTIDE SEQUENCE</scope>
    <source>
        <strain evidence="16">Duluth1</strain>
        <tissue evidence="16">Whole animal</tissue>
    </source>
</reference>
<feature type="transmembrane region" description="Helical" evidence="14">
    <location>
        <begin position="202"/>
        <end position="224"/>
    </location>
</feature>
<dbReference type="OrthoDB" id="1058301at2759"/>
<dbReference type="InterPro" id="IPR030395">
    <property type="entry name" value="GP_PDE_dom"/>
</dbReference>
<dbReference type="SUPFAM" id="SSF51695">
    <property type="entry name" value="PLC-like phosphodiesterases"/>
    <property type="match status" value="1"/>
</dbReference>
<evidence type="ECO:0000256" key="12">
    <source>
        <dbReference type="ARBA" id="ARBA00048947"/>
    </source>
</evidence>
<comment type="catalytic activity">
    <reaction evidence="8">
        <text>1-O-hexadecyl-sn-glycero-3-phosphocholine + H2O = 1-O-hexadecyl-sn-glycero-3-phosphate + choline + H(+)</text>
        <dbReference type="Rhea" id="RHEA:41143"/>
        <dbReference type="ChEBI" id="CHEBI:15354"/>
        <dbReference type="ChEBI" id="CHEBI:15377"/>
        <dbReference type="ChEBI" id="CHEBI:15378"/>
        <dbReference type="ChEBI" id="CHEBI:64496"/>
        <dbReference type="ChEBI" id="CHEBI:77580"/>
    </reaction>
    <physiologicalReaction direction="left-to-right" evidence="8">
        <dbReference type="Rhea" id="RHEA:41144"/>
    </physiologicalReaction>
</comment>
<evidence type="ECO:0000256" key="7">
    <source>
        <dbReference type="ARBA" id="ARBA00023136"/>
    </source>
</evidence>
<evidence type="ECO:0000256" key="13">
    <source>
        <dbReference type="SAM" id="MobiDB-lite"/>
    </source>
</evidence>
<evidence type="ECO:0000256" key="9">
    <source>
        <dbReference type="ARBA" id="ARBA00047392"/>
    </source>
</evidence>
<sequence length="343" mass="39064">MDTSLIIGMVVLATIAGGYIAASIILLRFPNILHKKKKLRFKPVHISHRGGAGENCENTLTSFRHAVSKRTEMLELDVHLTRDGEVVVSHDGHLLAKCGIDADIASLDFKDLPCYKPEMKVDFKPGFTLHCGEDRRIPTLREVFSTFPNSPINIDLKVYNEELIRKVHQLMKEYGREDLTIWGARSNQTTIALYKLDPSIPVFFSFTRVLALVICFYTGLLPFIPIKESALEIIMPSIALRKGSFPVELSWKIRTLLRVFDMLMMRPALFKHLERRGIQTYLWVLNEEEDFSRAFKLGATGVMTDFPTKLTNFLEQHPQYWPQIDGRNAGNQDSQPLNSTEDG</sequence>
<comment type="caution">
    <text evidence="16">The sequence shown here is derived from an EMBL/GenBank/DDBJ whole genome shotgun (WGS) entry which is preliminary data.</text>
</comment>
<evidence type="ECO:0000256" key="1">
    <source>
        <dbReference type="ARBA" id="ARBA00004370"/>
    </source>
</evidence>
<accession>A0A9D4S2U2</accession>
<protein>
    <recommendedName>
        <fullName evidence="15">GP-PDE domain-containing protein</fullName>
    </recommendedName>
</protein>
<dbReference type="GO" id="GO:0046475">
    <property type="term" value="P:glycerophospholipid catabolic process"/>
    <property type="evidence" value="ECO:0007669"/>
    <property type="project" value="TreeGrafter"/>
</dbReference>
<evidence type="ECO:0000313" key="17">
    <source>
        <dbReference type="Proteomes" id="UP000828390"/>
    </source>
</evidence>
<evidence type="ECO:0000256" key="5">
    <source>
        <dbReference type="ARBA" id="ARBA00022989"/>
    </source>
</evidence>
<evidence type="ECO:0000256" key="8">
    <source>
        <dbReference type="ARBA" id="ARBA00036083"/>
    </source>
</evidence>
<keyword evidence="5 14" id="KW-1133">Transmembrane helix</keyword>
<keyword evidence="7 14" id="KW-0472">Membrane</keyword>
<keyword evidence="4" id="KW-0378">Hydrolase</keyword>
<dbReference type="GO" id="GO:0008081">
    <property type="term" value="F:phosphoric diester hydrolase activity"/>
    <property type="evidence" value="ECO:0007669"/>
    <property type="project" value="InterPro"/>
</dbReference>
<evidence type="ECO:0000256" key="6">
    <source>
        <dbReference type="ARBA" id="ARBA00023098"/>
    </source>
</evidence>
<dbReference type="Pfam" id="PF03009">
    <property type="entry name" value="GDPD"/>
    <property type="match status" value="1"/>
</dbReference>
<organism evidence="16 17">
    <name type="scientific">Dreissena polymorpha</name>
    <name type="common">Zebra mussel</name>
    <name type="synonym">Mytilus polymorpha</name>
    <dbReference type="NCBI Taxonomy" id="45954"/>
    <lineage>
        <taxon>Eukaryota</taxon>
        <taxon>Metazoa</taxon>
        <taxon>Spiralia</taxon>
        <taxon>Lophotrochozoa</taxon>
        <taxon>Mollusca</taxon>
        <taxon>Bivalvia</taxon>
        <taxon>Autobranchia</taxon>
        <taxon>Heteroconchia</taxon>
        <taxon>Euheterodonta</taxon>
        <taxon>Imparidentia</taxon>
        <taxon>Neoheterodontei</taxon>
        <taxon>Myida</taxon>
        <taxon>Dreissenoidea</taxon>
        <taxon>Dreissenidae</taxon>
        <taxon>Dreissena</taxon>
    </lineage>
</organism>
<gene>
    <name evidence="16" type="ORF">DPMN_011829</name>
</gene>
<keyword evidence="6" id="KW-0443">Lipid metabolism</keyword>
<dbReference type="EMBL" id="JAIWYP010000001">
    <property type="protein sequence ID" value="KAH3887807.1"/>
    <property type="molecule type" value="Genomic_DNA"/>
</dbReference>
<feature type="region of interest" description="Disordered" evidence="13">
    <location>
        <begin position="324"/>
        <end position="343"/>
    </location>
</feature>
<feature type="domain" description="GP-PDE" evidence="15">
    <location>
        <begin position="43"/>
        <end position="314"/>
    </location>
</feature>
<dbReference type="CDD" id="cd08612">
    <property type="entry name" value="GDPD_GDE4"/>
    <property type="match status" value="1"/>
</dbReference>
<dbReference type="GO" id="GO:0004622">
    <property type="term" value="F:phosphatidylcholine lysophospholipase activity"/>
    <property type="evidence" value="ECO:0007669"/>
    <property type="project" value="TreeGrafter"/>
</dbReference>
<comment type="catalytic activity">
    <reaction evidence="11">
        <text>1-O-(1Z-octadecenyl)-sn-glycero-3-phospho-N-hexadecanoyl-ethanolamine + H2O = 1-O-(1Z-octadecenyl)-sn-glycero-3-phosphate + N-hexadecanoylethanolamine + H(+)</text>
        <dbReference type="Rhea" id="RHEA:53184"/>
        <dbReference type="ChEBI" id="CHEBI:15377"/>
        <dbReference type="ChEBI" id="CHEBI:15378"/>
        <dbReference type="ChEBI" id="CHEBI:71464"/>
        <dbReference type="ChEBI" id="CHEBI:137009"/>
        <dbReference type="ChEBI" id="CHEBI:137017"/>
    </reaction>
    <physiologicalReaction direction="left-to-right" evidence="11">
        <dbReference type="Rhea" id="RHEA:53185"/>
    </physiologicalReaction>
</comment>
<keyword evidence="3 14" id="KW-0812">Transmembrane</keyword>
<dbReference type="AlphaFoldDB" id="A0A9D4S2U2"/>
<evidence type="ECO:0000256" key="14">
    <source>
        <dbReference type="SAM" id="Phobius"/>
    </source>
</evidence>
<evidence type="ECO:0000256" key="3">
    <source>
        <dbReference type="ARBA" id="ARBA00022692"/>
    </source>
</evidence>
<dbReference type="PANTHER" id="PTHR42758:SF2">
    <property type="entry name" value="PHOSPHATIDYLGLYCEROL PHOSPHOLIPASE C"/>
    <property type="match status" value="1"/>
</dbReference>
<feature type="compositionally biased region" description="Polar residues" evidence="13">
    <location>
        <begin position="329"/>
        <end position="343"/>
    </location>
</feature>
<evidence type="ECO:0000313" key="16">
    <source>
        <dbReference type="EMBL" id="KAH3887807.1"/>
    </source>
</evidence>
<evidence type="ECO:0000256" key="11">
    <source>
        <dbReference type="ARBA" id="ARBA00048580"/>
    </source>
</evidence>
<evidence type="ECO:0000256" key="2">
    <source>
        <dbReference type="ARBA" id="ARBA00007277"/>
    </source>
</evidence>
<dbReference type="Proteomes" id="UP000828390">
    <property type="component" value="Unassembled WGS sequence"/>
</dbReference>
<dbReference type="PROSITE" id="PS51704">
    <property type="entry name" value="GP_PDE"/>
    <property type="match status" value="1"/>
</dbReference>
<feature type="transmembrane region" description="Helical" evidence="14">
    <location>
        <begin position="6"/>
        <end position="29"/>
    </location>
</feature>
<comment type="catalytic activity">
    <reaction evidence="9">
        <text>N-(5Z,8Z,11Z,14Z-eicosatetraenoyl)-1-(9Z-octadecenoyl)-sn-glycero-3-phosphoethanolamine + H2O = N-(5Z,8Z,11Z,14Z-eicosatetraenoyl)-ethanolamine + 1-(9Z-octadecenoyl)-sn-glycero-3-phosphate + H(+)</text>
        <dbReference type="Rhea" id="RHEA:45544"/>
        <dbReference type="ChEBI" id="CHEBI:2700"/>
        <dbReference type="ChEBI" id="CHEBI:15377"/>
        <dbReference type="ChEBI" id="CHEBI:15378"/>
        <dbReference type="ChEBI" id="CHEBI:74544"/>
        <dbReference type="ChEBI" id="CHEBI:85223"/>
    </reaction>
    <physiologicalReaction direction="left-to-right" evidence="9">
        <dbReference type="Rhea" id="RHEA:45545"/>
    </physiologicalReaction>
</comment>
<comment type="similarity">
    <text evidence="2">Belongs to the glycerophosphoryl diester phosphodiesterase family.</text>
</comment>
<evidence type="ECO:0000259" key="15">
    <source>
        <dbReference type="PROSITE" id="PS51704"/>
    </source>
</evidence>
<reference evidence="16" key="1">
    <citation type="journal article" date="2019" name="bioRxiv">
        <title>The Genome of the Zebra Mussel, Dreissena polymorpha: A Resource for Invasive Species Research.</title>
        <authorList>
            <person name="McCartney M.A."/>
            <person name="Auch B."/>
            <person name="Kono T."/>
            <person name="Mallez S."/>
            <person name="Zhang Y."/>
            <person name="Obille A."/>
            <person name="Becker A."/>
            <person name="Abrahante J.E."/>
            <person name="Garbe J."/>
            <person name="Badalamenti J.P."/>
            <person name="Herman A."/>
            <person name="Mangelson H."/>
            <person name="Liachko I."/>
            <person name="Sullivan S."/>
            <person name="Sone E.D."/>
            <person name="Koren S."/>
            <person name="Silverstein K.A.T."/>
            <person name="Beckman K.B."/>
            <person name="Gohl D.M."/>
        </authorList>
    </citation>
    <scope>NUCLEOTIDE SEQUENCE</scope>
    <source>
        <strain evidence="16">Duluth1</strain>
        <tissue evidence="16">Whole animal</tissue>
    </source>
</reference>
<dbReference type="Gene3D" id="3.20.20.190">
    <property type="entry name" value="Phosphatidylinositol (PI) phosphodiesterase"/>
    <property type="match status" value="1"/>
</dbReference>
<dbReference type="InterPro" id="IPR017946">
    <property type="entry name" value="PLC-like_Pdiesterase_TIM-brl"/>
</dbReference>
<dbReference type="GO" id="GO:0005789">
    <property type="term" value="C:endoplasmic reticulum membrane"/>
    <property type="evidence" value="ECO:0007669"/>
    <property type="project" value="TreeGrafter"/>
</dbReference>
<dbReference type="InterPro" id="IPR052271">
    <property type="entry name" value="GDPD-Related"/>
</dbReference>
<evidence type="ECO:0000256" key="10">
    <source>
        <dbReference type="ARBA" id="ARBA00047538"/>
    </source>
</evidence>
<comment type="subcellular location">
    <subcellularLocation>
        <location evidence="1">Membrane</location>
    </subcellularLocation>
</comment>
<evidence type="ECO:0000256" key="4">
    <source>
        <dbReference type="ARBA" id="ARBA00022801"/>
    </source>
</evidence>
<keyword evidence="17" id="KW-1185">Reference proteome</keyword>